<keyword evidence="1" id="KW-0812">Transmembrane</keyword>
<name>A0A2M7H487_9BACT</name>
<protein>
    <recommendedName>
        <fullName evidence="4">Metal-dependent hydrolase</fullName>
    </recommendedName>
</protein>
<feature type="transmembrane region" description="Helical" evidence="1">
    <location>
        <begin position="169"/>
        <end position="189"/>
    </location>
</feature>
<evidence type="ECO:0000313" key="3">
    <source>
        <dbReference type="Proteomes" id="UP000230292"/>
    </source>
</evidence>
<feature type="transmembrane region" description="Helical" evidence="1">
    <location>
        <begin position="30"/>
        <end position="53"/>
    </location>
</feature>
<proteinExistence type="predicted"/>
<keyword evidence="1" id="KW-0472">Membrane</keyword>
<dbReference type="Proteomes" id="UP000230292">
    <property type="component" value="Unassembled WGS sequence"/>
</dbReference>
<organism evidence="2 3">
    <name type="scientific">Candidatus Kerfeldbacteria bacterium CG15_BIG_FIL_POST_REV_8_21_14_020_45_12</name>
    <dbReference type="NCBI Taxonomy" id="2014247"/>
    <lineage>
        <taxon>Bacteria</taxon>
        <taxon>Candidatus Kerfeldiibacteriota</taxon>
    </lineage>
</organism>
<comment type="caution">
    <text evidence="2">The sequence shown here is derived from an EMBL/GenBank/DDBJ whole genome shotgun (WGS) entry which is preliminary data.</text>
</comment>
<evidence type="ECO:0008006" key="4">
    <source>
        <dbReference type="Google" id="ProtNLM"/>
    </source>
</evidence>
<reference evidence="2 3" key="1">
    <citation type="submission" date="2017-09" db="EMBL/GenBank/DDBJ databases">
        <title>Depth-based differentiation of microbial function through sediment-hosted aquifers and enrichment of novel symbionts in the deep terrestrial subsurface.</title>
        <authorList>
            <person name="Probst A.J."/>
            <person name="Ladd B."/>
            <person name="Jarett J.K."/>
            <person name="Geller-Mcgrath D.E."/>
            <person name="Sieber C.M."/>
            <person name="Emerson J.B."/>
            <person name="Anantharaman K."/>
            <person name="Thomas B.C."/>
            <person name="Malmstrom R."/>
            <person name="Stieglmeier M."/>
            <person name="Klingl A."/>
            <person name="Woyke T."/>
            <person name="Ryan C.M."/>
            <person name="Banfield J.F."/>
        </authorList>
    </citation>
    <scope>NUCLEOTIDE SEQUENCE [LARGE SCALE GENOMIC DNA]</scope>
    <source>
        <strain evidence="2">CG15_BIG_FIL_POST_REV_8_21_14_020_45_12</strain>
    </source>
</reference>
<gene>
    <name evidence="2" type="ORF">COW24_02285</name>
</gene>
<sequence>MIFAHGPAGFLTAWTLQKSLSPALVGRKRWWLLMTGFVAGIFPDIDLFFYYFVDASGSHRQFITHTPVFYLVIFTVIVIGLWLFKRRSWLIWPGVFLFGVMSHLLTDAILAQVMFFYPFTDNFYGLSDLAMVGFSEKLFFINFLVEGVFCFFFFYVLIWELTKTVKQRWIFTGVLGIVFLSGVTMLTYIDLHTYHTNFGFYYNDLDADGIPNFEDRDIDGDGELNIDDLDSDGDGESNPFEITTHAEGFVGVLYDPTNGGMAQIPARLGLVTNEDIVRRLYTLVGINLRDEFSVDYSLNASGYELTPQDSQFDRSKHNLQTWIEHRGLLETGEELKVGRYQLGDVLFFQSGYVAVTTSFDNKGQAMVLDVQKHRPALERYVTDVEQDEGSVVARGKLLSAAPLFEKQD</sequence>
<accession>A0A2M7H487</accession>
<keyword evidence="1" id="KW-1133">Transmembrane helix</keyword>
<feature type="transmembrane region" description="Helical" evidence="1">
    <location>
        <begin position="65"/>
        <end position="84"/>
    </location>
</feature>
<dbReference type="Pfam" id="PF04307">
    <property type="entry name" value="YdjM"/>
    <property type="match status" value="1"/>
</dbReference>
<evidence type="ECO:0000313" key="2">
    <source>
        <dbReference type="EMBL" id="PIW37034.1"/>
    </source>
</evidence>
<feature type="transmembrane region" description="Helical" evidence="1">
    <location>
        <begin position="96"/>
        <end position="119"/>
    </location>
</feature>
<dbReference type="InterPro" id="IPR007404">
    <property type="entry name" value="YdjM-like"/>
</dbReference>
<dbReference type="EMBL" id="PFGC01000029">
    <property type="protein sequence ID" value="PIW37034.1"/>
    <property type="molecule type" value="Genomic_DNA"/>
</dbReference>
<feature type="transmembrane region" description="Helical" evidence="1">
    <location>
        <begin position="139"/>
        <end position="157"/>
    </location>
</feature>
<evidence type="ECO:0000256" key="1">
    <source>
        <dbReference type="SAM" id="Phobius"/>
    </source>
</evidence>
<dbReference type="AlphaFoldDB" id="A0A2M7H487"/>